<dbReference type="SMART" id="SM00052">
    <property type="entry name" value="EAL"/>
    <property type="match status" value="1"/>
</dbReference>
<dbReference type="Gene3D" id="3.20.20.450">
    <property type="entry name" value="EAL domain"/>
    <property type="match status" value="1"/>
</dbReference>
<dbReference type="PANTHER" id="PTHR44757">
    <property type="entry name" value="DIGUANYLATE CYCLASE DGCP"/>
    <property type="match status" value="1"/>
</dbReference>
<dbReference type="PROSITE" id="PS50113">
    <property type="entry name" value="PAC"/>
    <property type="match status" value="1"/>
</dbReference>
<proteinExistence type="predicted"/>
<comment type="caution">
    <text evidence="5">The sequence shown here is derived from an EMBL/GenBank/DDBJ whole genome shotgun (WGS) entry which is preliminary data.</text>
</comment>
<dbReference type="SUPFAM" id="SSF55785">
    <property type="entry name" value="PYP-like sensor domain (PAS domain)"/>
    <property type="match status" value="1"/>
</dbReference>
<dbReference type="OrthoDB" id="9759607at2"/>
<dbReference type="InterPro" id="IPR043128">
    <property type="entry name" value="Rev_trsase/Diguanyl_cyclase"/>
</dbReference>
<dbReference type="InterPro" id="IPR001633">
    <property type="entry name" value="EAL_dom"/>
</dbReference>
<dbReference type="SUPFAM" id="SSF55073">
    <property type="entry name" value="Nucleotide cyclase"/>
    <property type="match status" value="1"/>
</dbReference>
<dbReference type="Proteomes" id="UP000480185">
    <property type="component" value="Unassembled WGS sequence"/>
</dbReference>
<dbReference type="InterPro" id="IPR000014">
    <property type="entry name" value="PAS"/>
</dbReference>
<dbReference type="PROSITE" id="PS50887">
    <property type="entry name" value="GGDEF"/>
    <property type="match status" value="1"/>
</dbReference>
<dbReference type="CDD" id="cd01949">
    <property type="entry name" value="GGDEF"/>
    <property type="match status" value="1"/>
</dbReference>
<dbReference type="EMBL" id="WJNH01000002">
    <property type="protein sequence ID" value="MRG85596.1"/>
    <property type="molecule type" value="Genomic_DNA"/>
</dbReference>
<dbReference type="Pfam" id="PF00563">
    <property type="entry name" value="EAL"/>
    <property type="match status" value="1"/>
</dbReference>
<sequence>MEKNSMIEKLLVPGKLTEYLGDALLFINESGKILYANKSAIQVLGDANVTGKKADTYFESNLITEKEEHQMLVDMKTPVSNVVQVKSWKVDEHQFCIHLNPIRLSEKKDNLLYSLSKMMKQPSEGMVLHEEGRIVDCDQSFAQILGYSKEELLDQSVFSIVDRKYLDVLKKNINTYHEGPYRLKGYKKDGQSIYVEVLPQVYADTNRQLRIAIIRDVSERVRSEKQIEFMAYYDELTELPNRNFFNKTLEEAIKECREEDCRMAVHFIDVDNFKQINDTLGYQFGDAMLKACSERLKQLLNEQNFIARMSGDEFLLLQRGIQSKHEAEELAKKIIAAFQTPIDVNDYEIYTTVSIGISIYPENGTSSNELVKHADSAMYVIKDKQRNHYQLFESSITENFKEMLTIENELRKAIRLSQFEIHYQPQVDISTNCVIGFEALLRWNHPEKGSISPGVFIPLAEKTGLIIEIGDWVLKEACRQTKEWQDKGYSPMKISVNLSVKQFLQKSLVEKVEAVLQETGLNPKYLELEITESMAMSNEEFIMETLNGLKGLGVNVSIDDFGTGYSSMKYLSQFPLSKLKIDQLFIRGQREQNQSIVKSIIHLSHALNMKVIAEGVETKEQLEFLKNEKCDEIQGFYISKPVAADKVESFLC</sequence>
<dbReference type="Gene3D" id="3.30.450.20">
    <property type="entry name" value="PAS domain"/>
    <property type="match status" value="1"/>
</dbReference>
<dbReference type="NCBIfam" id="TIGR00229">
    <property type="entry name" value="sensory_box"/>
    <property type="match status" value="1"/>
</dbReference>
<evidence type="ECO:0000259" key="2">
    <source>
        <dbReference type="PROSITE" id="PS50113"/>
    </source>
</evidence>
<dbReference type="CDD" id="cd00130">
    <property type="entry name" value="PAS"/>
    <property type="match status" value="1"/>
</dbReference>
<dbReference type="Gene3D" id="3.30.70.270">
    <property type="match status" value="1"/>
</dbReference>
<evidence type="ECO:0000259" key="4">
    <source>
        <dbReference type="PROSITE" id="PS50887"/>
    </source>
</evidence>
<dbReference type="FunFam" id="3.20.20.450:FF:000001">
    <property type="entry name" value="Cyclic di-GMP phosphodiesterase yahA"/>
    <property type="match status" value="1"/>
</dbReference>
<dbReference type="Pfam" id="PF00990">
    <property type="entry name" value="GGDEF"/>
    <property type="match status" value="1"/>
</dbReference>
<dbReference type="CDD" id="cd01948">
    <property type="entry name" value="EAL"/>
    <property type="match status" value="1"/>
</dbReference>
<dbReference type="SMART" id="SM00267">
    <property type="entry name" value="GGDEF"/>
    <property type="match status" value="1"/>
</dbReference>
<dbReference type="PROSITE" id="PS50883">
    <property type="entry name" value="EAL"/>
    <property type="match status" value="1"/>
</dbReference>
<dbReference type="InterPro" id="IPR000700">
    <property type="entry name" value="PAS-assoc_C"/>
</dbReference>
<dbReference type="PROSITE" id="PS50112">
    <property type="entry name" value="PAS"/>
    <property type="match status" value="1"/>
</dbReference>
<feature type="domain" description="GGDEF" evidence="4">
    <location>
        <begin position="261"/>
        <end position="394"/>
    </location>
</feature>
<protein>
    <submittedName>
        <fullName evidence="5">EAL domain-containing protein</fullName>
    </submittedName>
</protein>
<dbReference type="NCBIfam" id="TIGR00254">
    <property type="entry name" value="GGDEF"/>
    <property type="match status" value="1"/>
</dbReference>
<dbReference type="AlphaFoldDB" id="A0A6G1X3W3"/>
<gene>
    <name evidence="5" type="ORF">GH754_04525</name>
</gene>
<reference evidence="5 6" key="1">
    <citation type="submission" date="2019-11" db="EMBL/GenBank/DDBJ databases">
        <authorList>
            <person name="Li J."/>
        </authorList>
    </citation>
    <scope>NUCLEOTIDE SEQUENCE [LARGE SCALE GENOMIC DNA]</scope>
    <source>
        <strain evidence="5 6">J4</strain>
    </source>
</reference>
<dbReference type="RefSeq" id="WP_153727523.1">
    <property type="nucleotide sequence ID" value="NZ_WJNH01000002.1"/>
</dbReference>
<dbReference type="InterPro" id="IPR052155">
    <property type="entry name" value="Biofilm_reg_signaling"/>
</dbReference>
<dbReference type="InterPro" id="IPR000160">
    <property type="entry name" value="GGDEF_dom"/>
</dbReference>
<dbReference type="InterPro" id="IPR035919">
    <property type="entry name" value="EAL_sf"/>
</dbReference>
<dbReference type="InterPro" id="IPR035965">
    <property type="entry name" value="PAS-like_dom_sf"/>
</dbReference>
<keyword evidence="6" id="KW-1185">Reference proteome</keyword>
<feature type="domain" description="EAL" evidence="3">
    <location>
        <begin position="403"/>
        <end position="652"/>
    </location>
</feature>
<evidence type="ECO:0000259" key="1">
    <source>
        <dbReference type="PROSITE" id="PS50112"/>
    </source>
</evidence>
<evidence type="ECO:0000313" key="6">
    <source>
        <dbReference type="Proteomes" id="UP000480185"/>
    </source>
</evidence>
<evidence type="ECO:0000259" key="3">
    <source>
        <dbReference type="PROSITE" id="PS50883"/>
    </source>
</evidence>
<dbReference type="InterPro" id="IPR029787">
    <property type="entry name" value="Nucleotide_cyclase"/>
</dbReference>
<dbReference type="SUPFAM" id="SSF141868">
    <property type="entry name" value="EAL domain-like"/>
    <property type="match status" value="1"/>
</dbReference>
<feature type="domain" description="PAC" evidence="2">
    <location>
        <begin position="177"/>
        <end position="229"/>
    </location>
</feature>
<name>A0A6G1X3W3_9BACI</name>
<accession>A0A6G1X3W3</accession>
<feature type="domain" description="PAS" evidence="1">
    <location>
        <begin position="126"/>
        <end position="180"/>
    </location>
</feature>
<organism evidence="5 6">
    <name type="scientific">Salinibacillus xinjiangensis</name>
    <dbReference type="NCBI Taxonomy" id="1229268"/>
    <lineage>
        <taxon>Bacteria</taxon>
        <taxon>Bacillati</taxon>
        <taxon>Bacillota</taxon>
        <taxon>Bacilli</taxon>
        <taxon>Bacillales</taxon>
        <taxon>Bacillaceae</taxon>
        <taxon>Salinibacillus</taxon>
    </lineage>
</organism>
<dbReference type="PANTHER" id="PTHR44757:SF2">
    <property type="entry name" value="BIOFILM ARCHITECTURE MAINTENANCE PROTEIN MBAA"/>
    <property type="match status" value="1"/>
</dbReference>
<dbReference type="SMART" id="SM00091">
    <property type="entry name" value="PAS"/>
    <property type="match status" value="2"/>
</dbReference>
<evidence type="ECO:0000313" key="5">
    <source>
        <dbReference type="EMBL" id="MRG85596.1"/>
    </source>
</evidence>
<dbReference type="Pfam" id="PF13426">
    <property type="entry name" value="PAS_9"/>
    <property type="match status" value="2"/>
</dbReference>